<dbReference type="Pfam" id="PF02810">
    <property type="entry name" value="SEC-C"/>
    <property type="match status" value="1"/>
</dbReference>
<dbReference type="eggNOG" id="COG3012">
    <property type="taxonomic scope" value="Bacteria"/>
</dbReference>
<dbReference type="AlphaFoldDB" id="C4GB17"/>
<evidence type="ECO:0008006" key="3">
    <source>
        <dbReference type="Google" id="ProtNLM"/>
    </source>
</evidence>
<dbReference type="Gene3D" id="3.10.450.50">
    <property type="match status" value="1"/>
</dbReference>
<dbReference type="HOGENOM" id="CLU_1599882_0_0_9"/>
<evidence type="ECO:0000313" key="1">
    <source>
        <dbReference type="EMBL" id="EEP28310.1"/>
    </source>
</evidence>
<gene>
    <name evidence="1" type="ORF">GCWU000342_01118</name>
</gene>
<dbReference type="EMBL" id="ACIP02000002">
    <property type="protein sequence ID" value="EEP28310.1"/>
    <property type="molecule type" value="Genomic_DNA"/>
</dbReference>
<name>C4GB17_9FIRM</name>
<dbReference type="InterPro" id="IPR004027">
    <property type="entry name" value="SEC_C_motif"/>
</dbReference>
<protein>
    <recommendedName>
        <fullName evidence="3">SEC-C domain-containing protein</fullName>
    </recommendedName>
</protein>
<sequence length="178" mass="20566">MALFDEWKKIAYNENQPSQALQAFWDDYFKKEKSVYEILLADPDKVVEGSVRELADRFGITVLEMTGFLDGINESLLTPNPVETIEEDSRVSLAFDKERLYKNMVDARADWLYELPQWDKIFSAEKKKELYREQKQSTTVVKPKKIGRNDPCPCGSGKKYKFCHGRKGAEPLPGYEQA</sequence>
<dbReference type="STRING" id="626523.GCWU000342_01118"/>
<dbReference type="PANTHER" id="PTHR33747:SF1">
    <property type="entry name" value="ADENYLATE CYCLASE-ASSOCIATED CAP C-TERMINAL DOMAIN-CONTAINING PROTEIN"/>
    <property type="match status" value="1"/>
</dbReference>
<keyword evidence="2" id="KW-1185">Reference proteome</keyword>
<dbReference type="RefSeq" id="WP_006906128.1">
    <property type="nucleotide sequence ID" value="NZ_GG665866.1"/>
</dbReference>
<dbReference type="SUPFAM" id="SSF103642">
    <property type="entry name" value="Sec-C motif"/>
    <property type="match status" value="1"/>
</dbReference>
<accession>C4GB17</accession>
<proteinExistence type="predicted"/>
<organism evidence="1 2">
    <name type="scientific">Shuttleworthella satelles DSM 14600</name>
    <dbReference type="NCBI Taxonomy" id="626523"/>
    <lineage>
        <taxon>Bacteria</taxon>
        <taxon>Bacillati</taxon>
        <taxon>Bacillota</taxon>
        <taxon>Clostridia</taxon>
        <taxon>Lachnospirales</taxon>
        <taxon>Lachnospiraceae</taxon>
        <taxon>Shuttleworthella</taxon>
    </lineage>
</organism>
<dbReference type="PANTHER" id="PTHR33747">
    <property type="entry name" value="UPF0225 PROTEIN SCO1677"/>
    <property type="match status" value="1"/>
</dbReference>
<dbReference type="NCBIfam" id="NF004088">
    <property type="entry name" value="PRK05590.1"/>
    <property type="match status" value="1"/>
</dbReference>
<dbReference type="Proteomes" id="UP000003494">
    <property type="component" value="Unassembled WGS sequence"/>
</dbReference>
<evidence type="ECO:0000313" key="2">
    <source>
        <dbReference type="Proteomes" id="UP000003494"/>
    </source>
</evidence>
<reference evidence="1" key="1">
    <citation type="submission" date="2009-04" db="EMBL/GenBank/DDBJ databases">
        <authorList>
            <person name="Weinstock G."/>
            <person name="Sodergren E."/>
            <person name="Clifton S."/>
            <person name="Fulton L."/>
            <person name="Fulton B."/>
            <person name="Courtney L."/>
            <person name="Fronick C."/>
            <person name="Harrison M."/>
            <person name="Strong C."/>
            <person name="Farmer C."/>
            <person name="Delahaunty K."/>
            <person name="Markovic C."/>
            <person name="Hall O."/>
            <person name="Minx P."/>
            <person name="Tomlinson C."/>
            <person name="Mitreva M."/>
            <person name="Nelson J."/>
            <person name="Hou S."/>
            <person name="Wollam A."/>
            <person name="Pepin K.H."/>
            <person name="Johnson M."/>
            <person name="Bhonagiri V."/>
            <person name="Nash W.E."/>
            <person name="Warren W."/>
            <person name="Chinwalla A."/>
            <person name="Mardis E.R."/>
            <person name="Wilson R.K."/>
        </authorList>
    </citation>
    <scope>NUCLEOTIDE SEQUENCE [LARGE SCALE GENOMIC DNA]</scope>
    <source>
        <strain evidence="1">DSM 14600</strain>
    </source>
</reference>
<comment type="caution">
    <text evidence="1">The sequence shown here is derived from an EMBL/GenBank/DDBJ whole genome shotgun (WGS) entry which is preliminary data.</text>
</comment>